<dbReference type="GO" id="GO:0004386">
    <property type="term" value="F:helicase activity"/>
    <property type="evidence" value="ECO:0007669"/>
    <property type="project" value="UniProtKB-KW"/>
</dbReference>
<dbReference type="Proteomes" id="UP000190959">
    <property type="component" value="Unassembled WGS sequence"/>
</dbReference>
<dbReference type="GO" id="GO:0051607">
    <property type="term" value="P:defense response to virus"/>
    <property type="evidence" value="ECO:0007669"/>
    <property type="project" value="UniProtKB-KW"/>
</dbReference>
<dbReference type="Gene3D" id="3.40.50.300">
    <property type="entry name" value="P-loop containing nucleotide triphosphate hydrolases"/>
    <property type="match status" value="2"/>
</dbReference>
<dbReference type="NCBIfam" id="TIGR01587">
    <property type="entry name" value="cas3_core"/>
    <property type="match status" value="1"/>
</dbReference>
<keyword evidence="8" id="KW-0067">ATP-binding</keyword>
<evidence type="ECO:0000256" key="5">
    <source>
        <dbReference type="ARBA" id="ARBA00022741"/>
    </source>
</evidence>
<evidence type="ECO:0000256" key="3">
    <source>
        <dbReference type="ARBA" id="ARBA00022722"/>
    </source>
</evidence>
<evidence type="ECO:0008006" key="14">
    <source>
        <dbReference type="Google" id="ProtNLM"/>
    </source>
</evidence>
<protein>
    <recommendedName>
        <fullName evidence="14">CRISPR-associated helicase/endonuclease Cas3</fullName>
    </recommendedName>
</protein>
<dbReference type="InterPro" id="IPR014001">
    <property type="entry name" value="Helicase_ATP-bd"/>
</dbReference>
<organism evidence="12 13">
    <name type="scientific">Clostridium beijerinckii</name>
    <name type="common">Clostridium MP</name>
    <dbReference type="NCBI Taxonomy" id="1520"/>
    <lineage>
        <taxon>Bacteria</taxon>
        <taxon>Bacillati</taxon>
        <taxon>Bacillota</taxon>
        <taxon>Clostridia</taxon>
        <taxon>Eubacteriales</taxon>
        <taxon>Clostridiaceae</taxon>
        <taxon>Clostridium</taxon>
    </lineage>
</organism>
<evidence type="ECO:0000256" key="7">
    <source>
        <dbReference type="ARBA" id="ARBA00022806"/>
    </source>
</evidence>
<sequence length="863" mass="102339">MYFNEKYSINLDDLLSEKYNFYAHLKKDKKETLKEHTELCERYFNKLISSKELDKIFFEFEEVYLKNVTEKGRVLFRELLVNTIVLHDIGKINPFFQIRKMENDRVEYSEEFCIIDSQHSIISSVLYIDYFMDRVLNLSKDDRVCIRPFLFFNAYIISKHHGNLDEFEKFLYCFDEDEIGFKVIGIFNNTYKNVYKKEFTLSEGKVKKACNYTKTYLKKLKEEEALYLYSYERLLYSLLVACDFYATTEFMNGVELNEFGEISEISEFYDVYKDTNVYKSIGKYAQEEYCKDKKDLKNEKNINILRNEMFLDAQRELYKNKNEDIFFLEAPTGSGKSNVSMNLSFKLFQENATLRKIFYVYPFNTLVEQNLNTLNETFGRNENVFNKIAVINSISPIKMDEESKKALDNEDNYEYYAKALLNRQFLNYPLILTTHVSLFNTMFNSSKESAFGFHQLANSVIVLDEIQSYKNIIWAEIISFLKVFAKVLNMKVIIMSATLPDLNILTNSKESTATLIKDRSKYFTNSLFKDRVKVSYELINEDDTLNALFDHVINDSHKKKKILIEFIKKESAYNFYRNLKDYIDEDDITKCNIELMTGDDNSIERQRILKNVKSEIAEKEGIILVATQVIEAGVDIDMDIGYKDISKLDSDEQFMGRINRSCKRSGMVYFFNLDKTYGIYKNDVRVNKELSLLDEHMREILVEKNFEDYYLPVLNLIKERFNNTFNDDNLEKFFKEDVGQLNFRKVEERMKLIDEDNWNMSIYLARVINKEEGNIKATIDGRQVWENYRKLLMDNSMEYAKKQVKLSEVKSNMNYFIYQISKNTDLIYNDKIGELYYIENGEKYFDGEKLNKDKFQKEVGIFI</sequence>
<evidence type="ECO:0000256" key="1">
    <source>
        <dbReference type="ARBA" id="ARBA00006847"/>
    </source>
</evidence>
<dbReference type="AlphaFoldDB" id="A0A1S9N522"/>
<evidence type="ECO:0000256" key="6">
    <source>
        <dbReference type="ARBA" id="ARBA00022801"/>
    </source>
</evidence>
<dbReference type="InterPro" id="IPR054712">
    <property type="entry name" value="Cas3-like_dom"/>
</dbReference>
<dbReference type="InterPro" id="IPR001650">
    <property type="entry name" value="Helicase_C-like"/>
</dbReference>
<evidence type="ECO:0000313" key="12">
    <source>
        <dbReference type="EMBL" id="OOP72443.1"/>
    </source>
</evidence>
<gene>
    <name evidence="12" type="ORF">CBEIBR21_16050</name>
</gene>
<dbReference type="InterPro" id="IPR006474">
    <property type="entry name" value="Helicase_Cas3_CRISPR-ass_core"/>
</dbReference>
<feature type="domain" description="HD Cas3-type" evidence="11">
    <location>
        <begin position="26"/>
        <end position="245"/>
    </location>
</feature>
<dbReference type="InterPro" id="IPR011545">
    <property type="entry name" value="DEAD/DEAH_box_helicase_dom"/>
</dbReference>
<evidence type="ECO:0000256" key="9">
    <source>
        <dbReference type="ARBA" id="ARBA00023118"/>
    </source>
</evidence>
<evidence type="ECO:0000256" key="2">
    <source>
        <dbReference type="ARBA" id="ARBA00009046"/>
    </source>
</evidence>
<dbReference type="Gene3D" id="1.10.3210.30">
    <property type="match status" value="1"/>
</dbReference>
<keyword evidence="9" id="KW-0051">Antiviral defense</keyword>
<dbReference type="NCBIfam" id="TIGR01596">
    <property type="entry name" value="cas3_HD"/>
    <property type="match status" value="1"/>
</dbReference>
<name>A0A1S9N522_CLOBE</name>
<dbReference type="SMART" id="SM00487">
    <property type="entry name" value="DEXDc"/>
    <property type="match status" value="1"/>
</dbReference>
<dbReference type="InterPro" id="IPR038257">
    <property type="entry name" value="CRISPR-assoc_Cas3_HD_sf"/>
</dbReference>
<evidence type="ECO:0000256" key="8">
    <source>
        <dbReference type="ARBA" id="ARBA00022840"/>
    </source>
</evidence>
<dbReference type="RefSeq" id="WP_078116241.1">
    <property type="nucleotide sequence ID" value="NZ_MWMH01000005.1"/>
</dbReference>
<dbReference type="PROSITE" id="PS51643">
    <property type="entry name" value="HD_CAS3"/>
    <property type="match status" value="1"/>
</dbReference>
<evidence type="ECO:0000313" key="13">
    <source>
        <dbReference type="Proteomes" id="UP000190959"/>
    </source>
</evidence>
<proteinExistence type="inferred from homology"/>
<keyword evidence="6" id="KW-0378">Hydrolase</keyword>
<dbReference type="InterPro" id="IPR006483">
    <property type="entry name" value="CRISPR-assoc_Cas3_HD"/>
</dbReference>
<dbReference type="EMBL" id="MWMH01000005">
    <property type="protein sequence ID" value="OOP72443.1"/>
    <property type="molecule type" value="Genomic_DNA"/>
</dbReference>
<dbReference type="GO" id="GO:0004518">
    <property type="term" value="F:nuclease activity"/>
    <property type="evidence" value="ECO:0007669"/>
    <property type="project" value="UniProtKB-KW"/>
</dbReference>
<comment type="caution">
    <text evidence="12">The sequence shown here is derived from an EMBL/GenBank/DDBJ whole genome shotgun (WGS) entry which is preliminary data.</text>
</comment>
<dbReference type="GO" id="GO:0016787">
    <property type="term" value="F:hydrolase activity"/>
    <property type="evidence" value="ECO:0007669"/>
    <property type="project" value="UniProtKB-KW"/>
</dbReference>
<dbReference type="GO" id="GO:0003676">
    <property type="term" value="F:nucleic acid binding"/>
    <property type="evidence" value="ECO:0007669"/>
    <property type="project" value="InterPro"/>
</dbReference>
<dbReference type="Pfam" id="PF00270">
    <property type="entry name" value="DEAD"/>
    <property type="match status" value="1"/>
</dbReference>
<keyword evidence="3" id="KW-0540">Nuclease</keyword>
<evidence type="ECO:0000259" key="10">
    <source>
        <dbReference type="PROSITE" id="PS51192"/>
    </source>
</evidence>
<feature type="domain" description="Helicase ATP-binding" evidence="10">
    <location>
        <begin position="317"/>
        <end position="501"/>
    </location>
</feature>
<comment type="similarity">
    <text evidence="2">In the central section; belongs to the CRISPR-associated helicase Cas3 family.</text>
</comment>
<dbReference type="Pfam" id="PF22590">
    <property type="entry name" value="Cas3-like_C_2"/>
    <property type="match status" value="1"/>
</dbReference>
<keyword evidence="4" id="KW-0479">Metal-binding</keyword>
<dbReference type="SUPFAM" id="SSF52540">
    <property type="entry name" value="P-loop containing nucleoside triphosphate hydrolases"/>
    <property type="match status" value="1"/>
</dbReference>
<dbReference type="SMART" id="SM00490">
    <property type="entry name" value="HELICc"/>
    <property type="match status" value="1"/>
</dbReference>
<comment type="similarity">
    <text evidence="1">In the N-terminal section; belongs to the CRISPR-associated nuclease Cas3-HD family.</text>
</comment>
<dbReference type="InterPro" id="IPR027417">
    <property type="entry name" value="P-loop_NTPase"/>
</dbReference>
<evidence type="ECO:0000259" key="11">
    <source>
        <dbReference type="PROSITE" id="PS51643"/>
    </source>
</evidence>
<keyword evidence="5" id="KW-0547">Nucleotide-binding</keyword>
<reference evidence="12 13" key="1">
    <citation type="submission" date="2017-02" db="EMBL/GenBank/DDBJ databases">
        <title>Genome sequence of Clostridium beijerinckii Br21.</title>
        <authorList>
            <person name="Fonseca B.C."/>
            <person name="Guazzaroni M.E."/>
            <person name="Riano-Pachon D.M."/>
            <person name="Reginatto V."/>
        </authorList>
    </citation>
    <scope>NUCLEOTIDE SEQUENCE [LARGE SCALE GENOMIC DNA]</scope>
    <source>
        <strain evidence="12 13">Br21</strain>
    </source>
</reference>
<keyword evidence="7" id="KW-0347">Helicase</keyword>
<dbReference type="PROSITE" id="PS51192">
    <property type="entry name" value="HELICASE_ATP_BIND_1"/>
    <property type="match status" value="1"/>
</dbReference>
<dbReference type="CDD" id="cd09641">
    <property type="entry name" value="Cas3''_I"/>
    <property type="match status" value="1"/>
</dbReference>
<dbReference type="GO" id="GO:0046872">
    <property type="term" value="F:metal ion binding"/>
    <property type="evidence" value="ECO:0007669"/>
    <property type="project" value="UniProtKB-KW"/>
</dbReference>
<evidence type="ECO:0000256" key="4">
    <source>
        <dbReference type="ARBA" id="ARBA00022723"/>
    </source>
</evidence>
<accession>A0A1S9N522</accession>
<dbReference type="GO" id="GO:0005524">
    <property type="term" value="F:ATP binding"/>
    <property type="evidence" value="ECO:0007669"/>
    <property type="project" value="UniProtKB-KW"/>
</dbReference>